<feature type="compositionally biased region" description="Low complexity" evidence="1">
    <location>
        <begin position="97"/>
        <end position="111"/>
    </location>
</feature>
<accession>A0A5B8J9L5</accession>
<evidence type="ECO:0000256" key="1">
    <source>
        <dbReference type="SAM" id="MobiDB-lite"/>
    </source>
</evidence>
<sequence length="123" mass="13307">MRYYHLDLLDWHRGELSSRRLNALVKHLPRDSAVARAVNGESADWSLTDYLLAAAVDQLAIANWLFTCVNSDDPPEQPEPVPRPQLPPDPAEDSMDSSAPGAPSSATASTAPPGPAELARFFG</sequence>
<dbReference type="EMBL" id="CP042266">
    <property type="protein sequence ID" value="QDY78505.1"/>
    <property type="molecule type" value="Genomic_DNA"/>
</dbReference>
<protein>
    <submittedName>
        <fullName evidence="2">Uncharacterized protein</fullName>
    </submittedName>
</protein>
<dbReference type="Proteomes" id="UP000320580">
    <property type="component" value="Chromosome"/>
</dbReference>
<organism evidence="2 3">
    <name type="scientific">Streptomyces qinzhouensis</name>
    <dbReference type="NCBI Taxonomy" id="2599401"/>
    <lineage>
        <taxon>Bacteria</taxon>
        <taxon>Bacillati</taxon>
        <taxon>Actinomycetota</taxon>
        <taxon>Actinomycetes</taxon>
        <taxon>Kitasatosporales</taxon>
        <taxon>Streptomycetaceae</taxon>
        <taxon>Streptomyces</taxon>
    </lineage>
</organism>
<keyword evidence="3" id="KW-1185">Reference proteome</keyword>
<feature type="region of interest" description="Disordered" evidence="1">
    <location>
        <begin position="71"/>
        <end position="123"/>
    </location>
</feature>
<gene>
    <name evidence="2" type="ORF">FQU76_20615</name>
</gene>
<dbReference type="OrthoDB" id="4227909at2"/>
<evidence type="ECO:0000313" key="2">
    <source>
        <dbReference type="EMBL" id="QDY78505.1"/>
    </source>
</evidence>
<evidence type="ECO:0000313" key="3">
    <source>
        <dbReference type="Proteomes" id="UP000320580"/>
    </source>
</evidence>
<name>A0A5B8J9L5_9ACTN</name>
<proteinExistence type="predicted"/>
<dbReference type="AlphaFoldDB" id="A0A5B8J9L5"/>
<dbReference type="KEGG" id="sqz:FQU76_20615"/>
<feature type="compositionally biased region" description="Pro residues" evidence="1">
    <location>
        <begin position="77"/>
        <end position="89"/>
    </location>
</feature>
<reference evidence="2 3" key="1">
    <citation type="submission" date="2019-07" db="EMBL/GenBank/DDBJ databases">
        <authorList>
            <person name="Zhu P."/>
        </authorList>
    </citation>
    <scope>NUCLEOTIDE SEQUENCE [LARGE SCALE GENOMIC DNA]</scope>
    <source>
        <strain evidence="2 3">SSL-25</strain>
    </source>
</reference>